<evidence type="ECO:0000313" key="3">
    <source>
        <dbReference type="Proteomes" id="UP000315825"/>
    </source>
</evidence>
<reference evidence="2 3" key="1">
    <citation type="submission" date="2019-02" db="EMBL/GenBank/DDBJ databases">
        <title>Prokaryotic population dynamics and viral predation in marine succession experiment using metagenomics: the confinement effect.</title>
        <authorList>
            <person name="Haro-Moreno J.M."/>
            <person name="Rodriguez-Valera F."/>
            <person name="Lopez-Perez M."/>
        </authorList>
    </citation>
    <scope>NUCLEOTIDE SEQUENCE [LARGE SCALE GENOMIC DNA]</scope>
    <source>
        <strain evidence="2">MED-G159</strain>
    </source>
</reference>
<gene>
    <name evidence="2" type="ORF">EVA92_02030</name>
</gene>
<evidence type="ECO:0000256" key="1">
    <source>
        <dbReference type="SAM" id="Phobius"/>
    </source>
</evidence>
<dbReference type="EMBL" id="SHBE01000002">
    <property type="protein sequence ID" value="RZO26949.1"/>
    <property type="molecule type" value="Genomic_DNA"/>
</dbReference>
<organism evidence="2 3">
    <name type="scientific">SAR86 cluster bacterium</name>
    <dbReference type="NCBI Taxonomy" id="2030880"/>
    <lineage>
        <taxon>Bacteria</taxon>
        <taxon>Pseudomonadati</taxon>
        <taxon>Pseudomonadota</taxon>
        <taxon>Gammaproteobacteria</taxon>
        <taxon>SAR86 cluster</taxon>
    </lineage>
</organism>
<evidence type="ECO:0000313" key="2">
    <source>
        <dbReference type="EMBL" id="RZO26949.1"/>
    </source>
</evidence>
<dbReference type="Proteomes" id="UP000315825">
    <property type="component" value="Unassembled WGS sequence"/>
</dbReference>
<protein>
    <recommendedName>
        <fullName evidence="4">Type II secretion system protein J</fullName>
    </recommendedName>
</protein>
<name>A0A520N0G6_9GAMM</name>
<dbReference type="InterPro" id="IPR010055">
    <property type="entry name" value="T2SS_protein-GspJ"/>
</dbReference>
<dbReference type="GO" id="GO:0015627">
    <property type="term" value="C:type II protein secretion system complex"/>
    <property type="evidence" value="ECO:0007669"/>
    <property type="project" value="InterPro"/>
</dbReference>
<keyword evidence="1" id="KW-0472">Membrane</keyword>
<evidence type="ECO:0008006" key="4">
    <source>
        <dbReference type="Google" id="ProtNLM"/>
    </source>
</evidence>
<dbReference type="Pfam" id="PF11612">
    <property type="entry name" value="T2SSJ"/>
    <property type="match status" value="1"/>
</dbReference>
<dbReference type="GO" id="GO:0015628">
    <property type="term" value="P:protein secretion by the type II secretion system"/>
    <property type="evidence" value="ECO:0007669"/>
    <property type="project" value="InterPro"/>
</dbReference>
<accession>A0A520N0G6</accession>
<sequence length="189" mass="21878">MKSAFTIIEILVAMLSVTLISLFSYQYLSNTALVKDRIDQVIENDAKILNSLNFLRIDLMQSVNFLMKDINGRPLNIAFAGDGERNQIMFVSMNGNNYHEDYSNLRRIKYFVEDEKFIRTTSLANREEKILSSNVLLEGFDDLSISFSDDLINFSSQWGNDDINSFPKFIFIEFSINNELYTHTMSTFK</sequence>
<feature type="transmembrane region" description="Helical" evidence="1">
    <location>
        <begin position="7"/>
        <end position="28"/>
    </location>
</feature>
<proteinExistence type="predicted"/>
<dbReference type="InterPro" id="IPR045584">
    <property type="entry name" value="Pilin-like"/>
</dbReference>
<comment type="caution">
    <text evidence="2">The sequence shown here is derived from an EMBL/GenBank/DDBJ whole genome shotgun (WGS) entry which is preliminary data.</text>
</comment>
<keyword evidence="1" id="KW-0812">Transmembrane</keyword>
<keyword evidence="1" id="KW-1133">Transmembrane helix</keyword>
<dbReference type="AlphaFoldDB" id="A0A520N0G6"/>
<dbReference type="SUPFAM" id="SSF54523">
    <property type="entry name" value="Pili subunits"/>
    <property type="match status" value="1"/>
</dbReference>